<dbReference type="eggNOG" id="COG0762">
    <property type="taxonomic scope" value="Bacteria"/>
</dbReference>
<dbReference type="RefSeq" id="WP_012031006.1">
    <property type="nucleotide sequence ID" value="NC_009446.1"/>
</dbReference>
<organism evidence="2 3">
    <name type="scientific">Dichelobacter nodosus (strain VCS1703A)</name>
    <dbReference type="NCBI Taxonomy" id="246195"/>
    <lineage>
        <taxon>Bacteria</taxon>
        <taxon>Pseudomonadati</taxon>
        <taxon>Pseudomonadota</taxon>
        <taxon>Gammaproteobacteria</taxon>
        <taxon>Cardiobacteriales</taxon>
        <taxon>Cardiobacteriaceae</taxon>
        <taxon>Dichelobacter</taxon>
    </lineage>
</organism>
<dbReference type="EMBL" id="CP000513">
    <property type="protein sequence ID" value="ABQ13138.1"/>
    <property type="molecule type" value="Genomic_DNA"/>
</dbReference>
<dbReference type="STRING" id="246195.DNO_0673"/>
<feature type="transmembrane region" description="Helical" evidence="1">
    <location>
        <begin position="87"/>
        <end position="112"/>
    </location>
</feature>
<evidence type="ECO:0000313" key="2">
    <source>
        <dbReference type="EMBL" id="ABQ13138.1"/>
    </source>
</evidence>
<name>A5EV66_DICNV</name>
<gene>
    <name evidence="2" type="ordered locus">DNO_0673</name>
</gene>
<protein>
    <recommendedName>
        <fullName evidence="4">YggT family protein</fullName>
    </recommendedName>
</protein>
<feature type="transmembrane region" description="Helical" evidence="1">
    <location>
        <begin position="58"/>
        <end position="81"/>
    </location>
</feature>
<dbReference type="KEGG" id="dno:DNO_0673"/>
<keyword evidence="1" id="KW-0472">Membrane</keyword>
<feature type="transmembrane region" description="Helical" evidence="1">
    <location>
        <begin position="147"/>
        <end position="167"/>
    </location>
</feature>
<dbReference type="GO" id="GO:0016020">
    <property type="term" value="C:membrane"/>
    <property type="evidence" value="ECO:0007669"/>
    <property type="project" value="InterPro"/>
</dbReference>
<dbReference type="InterPro" id="IPR003425">
    <property type="entry name" value="CCB3/YggT"/>
</dbReference>
<dbReference type="HOGENOM" id="CLU_089905_1_1_6"/>
<dbReference type="Pfam" id="PF02325">
    <property type="entry name" value="CCB3_YggT"/>
    <property type="match status" value="2"/>
</dbReference>
<keyword evidence="1" id="KW-0812">Transmembrane</keyword>
<evidence type="ECO:0000256" key="1">
    <source>
        <dbReference type="SAM" id="Phobius"/>
    </source>
</evidence>
<reference evidence="2 3" key="1">
    <citation type="journal article" date="2007" name="Nat. Biotechnol.">
        <title>Genome sequence and identification of candidate vaccine antigens from the animal pathogen Dichelobacter nodosus.</title>
        <authorList>
            <person name="Myers G.S."/>
            <person name="Parker D."/>
            <person name="Al-Hasani K."/>
            <person name="Kennan R.M."/>
            <person name="Seemann T."/>
            <person name="Ren Q."/>
            <person name="Badger J.H."/>
            <person name="Selengut J.D."/>
            <person name="Deboy R.T."/>
            <person name="Tettelin H."/>
            <person name="Boyce J.D."/>
            <person name="McCarl V.P."/>
            <person name="Han X."/>
            <person name="Nelson W.C."/>
            <person name="Madupu R."/>
            <person name="Mohamoud Y."/>
            <person name="Holley T."/>
            <person name="Fedorova N."/>
            <person name="Khouri H."/>
            <person name="Bottomley S.P."/>
            <person name="Whittington R.J."/>
            <person name="Adler B."/>
            <person name="Songer J.G."/>
            <person name="Rood J.I."/>
            <person name="Paulsen I.T."/>
        </authorList>
    </citation>
    <scope>NUCLEOTIDE SEQUENCE [LARGE SCALE GENOMIC DNA]</scope>
    <source>
        <strain evidence="2 3">VCS1703A</strain>
    </source>
</reference>
<keyword evidence="3" id="KW-1185">Reference proteome</keyword>
<evidence type="ECO:0008006" key="4">
    <source>
        <dbReference type="Google" id="ProtNLM"/>
    </source>
</evidence>
<dbReference type="AlphaFoldDB" id="A5EV66"/>
<keyword evidence="1" id="KW-1133">Transmembrane helix</keyword>
<dbReference type="Proteomes" id="UP000000248">
    <property type="component" value="Chromosome"/>
</dbReference>
<sequence length="172" mass="19478">MNLVIFAIRCAIAVFIIRFHVNRYHLEYNTVAVQLNRLTEPLTLPFSKMLPKNQRFDWAALIVAAIIAVLGGWVLTSSLLLSLPFGIIFFLCTTWLLVTMYAIFIIVIASWLQVPQQQMFLQVAVVCTQWLMQPLQRLIPSVAGLDFSPIVALFAISFVNTSMMKLLSALFL</sequence>
<proteinExistence type="predicted"/>
<evidence type="ECO:0000313" key="3">
    <source>
        <dbReference type="Proteomes" id="UP000000248"/>
    </source>
</evidence>
<accession>A5EV66</accession>